<dbReference type="InterPro" id="IPR007282">
    <property type="entry name" value="NOT2/3/5_C"/>
</dbReference>
<evidence type="ECO:0000313" key="20">
    <source>
        <dbReference type="Proteomes" id="UP000749559"/>
    </source>
</evidence>
<keyword evidence="11 16" id="KW-0804">Transcription</keyword>
<reference evidence="19" key="1">
    <citation type="submission" date="2022-03" db="EMBL/GenBank/DDBJ databases">
        <authorList>
            <person name="Martin C."/>
        </authorList>
    </citation>
    <scope>NUCLEOTIDE SEQUENCE</scope>
</reference>
<evidence type="ECO:0000256" key="10">
    <source>
        <dbReference type="ARBA" id="ARBA00023158"/>
    </source>
</evidence>
<dbReference type="GO" id="GO:0000932">
    <property type="term" value="C:P-body"/>
    <property type="evidence" value="ECO:0007669"/>
    <property type="project" value="UniProtKB-SubCell"/>
</dbReference>
<dbReference type="OrthoDB" id="293823at2759"/>
<dbReference type="EMBL" id="CAIIXF020000009">
    <property type="protein sequence ID" value="CAH1794433.1"/>
    <property type="molecule type" value="Genomic_DNA"/>
</dbReference>
<feature type="region of interest" description="Disordered" evidence="18">
    <location>
        <begin position="236"/>
        <end position="306"/>
    </location>
</feature>
<dbReference type="GO" id="GO:0030015">
    <property type="term" value="C:CCR4-NOT core complex"/>
    <property type="evidence" value="ECO:0007669"/>
    <property type="project" value="UniProtKB-UniRule"/>
</dbReference>
<dbReference type="GO" id="GO:0005634">
    <property type="term" value="C:nucleus"/>
    <property type="evidence" value="ECO:0007669"/>
    <property type="project" value="UniProtKB-SubCell"/>
</dbReference>
<evidence type="ECO:0000256" key="18">
    <source>
        <dbReference type="SAM" id="MobiDB-lite"/>
    </source>
</evidence>
<keyword evidence="20" id="KW-1185">Reference proteome</keyword>
<evidence type="ECO:0000256" key="1">
    <source>
        <dbReference type="ARBA" id="ARBA00004123"/>
    </source>
</evidence>
<feature type="coiled-coil region" evidence="17">
    <location>
        <begin position="132"/>
        <end position="159"/>
    </location>
</feature>
<dbReference type="Proteomes" id="UP000749559">
    <property type="component" value="Unassembled WGS sequence"/>
</dbReference>
<comment type="similarity">
    <text evidence="3 16">Belongs to the CNOT2/3/5 family.</text>
</comment>
<evidence type="ECO:0000256" key="6">
    <source>
        <dbReference type="ARBA" id="ARBA00022491"/>
    </source>
</evidence>
<evidence type="ECO:0000256" key="9">
    <source>
        <dbReference type="ARBA" id="ARBA00023015"/>
    </source>
</evidence>
<keyword evidence="9 16" id="KW-0805">Transcription regulation</keyword>
<keyword evidence="4" id="KW-0217">Developmental protein</keyword>
<comment type="caution">
    <text evidence="19">The sequence shown here is derived from an EMBL/GenBank/DDBJ whole genome shotgun (WGS) entry which is preliminary data.</text>
</comment>
<dbReference type="GO" id="GO:0005829">
    <property type="term" value="C:cytosol"/>
    <property type="evidence" value="ECO:0007669"/>
    <property type="project" value="UniProtKB-ARBA"/>
</dbReference>
<gene>
    <name evidence="19" type="ORF">OFUS_LOCUS19125</name>
</gene>
<accession>A0A8J1U550</accession>
<keyword evidence="12 16" id="KW-0539">Nucleus</keyword>
<dbReference type="PANTHER" id="PTHR23326">
    <property type="entry name" value="CCR4 NOT-RELATED"/>
    <property type="match status" value="1"/>
</dbReference>
<keyword evidence="17" id="KW-0175">Coiled coil</keyword>
<evidence type="ECO:0000256" key="16">
    <source>
        <dbReference type="PIRNR" id="PIRNR005290"/>
    </source>
</evidence>
<evidence type="ECO:0000313" key="19">
    <source>
        <dbReference type="EMBL" id="CAH1794433.1"/>
    </source>
</evidence>
<sequence length="755" mass="84049">MADRRKLQGEIDRCLKKVTEGVENFEDIWHKVQNATNSNQKEKYEADLKKEIKKLQRLRDQIKTWMASNDVKDKRVLYDKRKLIETQMERFKVVERETKTKAYSKEGLGAAAKLDPAQKEKGEFTGWISQCIDSLNIQMDQFESEAENLQVTSKKKKQIDKDKLERSEELKVSLEKHRTHVSTLEKIMRLVDNDALSIDQIKKIKDDIEYYIDSNQEPDFEENEFIYDDLDLDELDPLSGEYATSPTGNDLDENSGTPTSMNSSSPIPSPGLSNHSKDDEFKKTRTRSLSGEAVKGIPSKANSNNTNIMTTPVKILTTPTKQLNMGFNMSQHAVQPQADAGTNHLPPASTVGQFFSNSLNSATETSKPMVNSVDHTSLANSVFSSSSSFGGTTNAAVSDAAMASQNLLQSQMVSLANSMAASSLASNMPLFQSTPSNFNNTSLMSLPSSIHSSAPTSQQGSSSTVPALAALRAGVTGMGMNGNHRPDNGVTLLNGPASAGGDILHNNKEVSTSENMSSLKLLSQQAAVSAGLTTTPPVPTQVTSMSNMGGNTNNTVTTETTPSDLLGLFESVSQQPPQPTAPSPAEQIQQPTTTIHLVPLLGVAPLGRQPLNKEHLYHLAMLDSSYHHLPHPSDSERLRHYLPRNPCPTAAYYPQLAPPGADTLDFFQRLSTETLFFIFYYMEGTKAQYLAAKALKKQSWRFHTKYMMWFQRHEEPKKITEEYEQGTYIYFDYEKWGQRKKEGFTFEYRFLEDRD</sequence>
<dbReference type="PIRSF" id="PIRSF005290">
    <property type="entry name" value="NOT_su_3_5"/>
    <property type="match status" value="1"/>
</dbReference>
<keyword evidence="8" id="KW-0810">Translation regulation</keyword>
<evidence type="ECO:0000256" key="14">
    <source>
        <dbReference type="ARBA" id="ARBA00083548"/>
    </source>
</evidence>
<dbReference type="Pfam" id="PF04065">
    <property type="entry name" value="Not3"/>
    <property type="match status" value="1"/>
</dbReference>
<keyword evidence="5 16" id="KW-0963">Cytoplasm</keyword>
<evidence type="ECO:0000256" key="2">
    <source>
        <dbReference type="ARBA" id="ARBA00004201"/>
    </source>
</evidence>
<evidence type="ECO:0000256" key="15">
    <source>
        <dbReference type="ARBA" id="ARBA00093549"/>
    </source>
</evidence>
<feature type="coiled-coil region" evidence="17">
    <location>
        <begin position="41"/>
        <end position="68"/>
    </location>
</feature>
<dbReference type="FunFam" id="2.30.30.1020:FF:000002">
    <property type="entry name" value="CCR4-NOT transcription complex subunit 3"/>
    <property type="match status" value="1"/>
</dbReference>
<dbReference type="GO" id="GO:0006355">
    <property type="term" value="P:regulation of DNA-templated transcription"/>
    <property type="evidence" value="ECO:0007669"/>
    <property type="project" value="InterPro"/>
</dbReference>
<comment type="subcellular location">
    <subcellularLocation>
        <location evidence="2">Cytoplasm</location>
        <location evidence="2">P-body</location>
    </subcellularLocation>
    <subcellularLocation>
        <location evidence="1 16">Nucleus</location>
    </subcellularLocation>
</comment>
<dbReference type="GO" id="GO:0006417">
    <property type="term" value="P:regulation of translation"/>
    <property type="evidence" value="ECO:0007669"/>
    <property type="project" value="UniProtKB-KW"/>
</dbReference>
<feature type="compositionally biased region" description="Polar residues" evidence="18">
    <location>
        <begin position="242"/>
        <end position="274"/>
    </location>
</feature>
<organism evidence="19 20">
    <name type="scientific">Owenia fusiformis</name>
    <name type="common">Polychaete worm</name>
    <dbReference type="NCBI Taxonomy" id="6347"/>
    <lineage>
        <taxon>Eukaryota</taxon>
        <taxon>Metazoa</taxon>
        <taxon>Spiralia</taxon>
        <taxon>Lophotrochozoa</taxon>
        <taxon>Annelida</taxon>
        <taxon>Polychaeta</taxon>
        <taxon>Sedentaria</taxon>
        <taxon>Canalipalpata</taxon>
        <taxon>Sabellida</taxon>
        <taxon>Oweniida</taxon>
        <taxon>Oweniidae</taxon>
        <taxon>Owenia</taxon>
    </lineage>
</organism>
<keyword evidence="6 16" id="KW-0678">Repressor</keyword>
<dbReference type="GO" id="GO:0031047">
    <property type="term" value="P:regulatory ncRNA-mediated gene silencing"/>
    <property type="evidence" value="ECO:0007669"/>
    <property type="project" value="UniProtKB-KW"/>
</dbReference>
<evidence type="ECO:0000256" key="3">
    <source>
        <dbReference type="ARBA" id="ARBA00007682"/>
    </source>
</evidence>
<keyword evidence="7" id="KW-0597">Phosphoprotein</keyword>
<dbReference type="Pfam" id="PF04153">
    <property type="entry name" value="NOT2_3_5_C"/>
    <property type="match status" value="1"/>
</dbReference>
<evidence type="ECO:0000256" key="13">
    <source>
        <dbReference type="ARBA" id="ARBA00071433"/>
    </source>
</evidence>
<dbReference type="AlphaFoldDB" id="A0A8J1U550"/>
<evidence type="ECO:0000256" key="11">
    <source>
        <dbReference type="ARBA" id="ARBA00023163"/>
    </source>
</evidence>
<dbReference type="InterPro" id="IPR038635">
    <property type="entry name" value="CCR4-NOT_su2/3/5_C_sf"/>
</dbReference>
<dbReference type="InterPro" id="IPR012270">
    <property type="entry name" value="CCR4-NOT_su3/5"/>
</dbReference>
<evidence type="ECO:0000256" key="7">
    <source>
        <dbReference type="ARBA" id="ARBA00022553"/>
    </source>
</evidence>
<dbReference type="InterPro" id="IPR007207">
    <property type="entry name" value="Not_N"/>
</dbReference>
<evidence type="ECO:0000256" key="12">
    <source>
        <dbReference type="ARBA" id="ARBA00023242"/>
    </source>
</evidence>
<evidence type="ECO:0000256" key="8">
    <source>
        <dbReference type="ARBA" id="ARBA00022845"/>
    </source>
</evidence>
<name>A0A8J1U550_OWEFU</name>
<evidence type="ECO:0000256" key="5">
    <source>
        <dbReference type="ARBA" id="ARBA00022490"/>
    </source>
</evidence>
<evidence type="ECO:0000256" key="17">
    <source>
        <dbReference type="SAM" id="Coils"/>
    </source>
</evidence>
<protein>
    <recommendedName>
        <fullName evidence="13">CCR4-NOT transcription complex subunit 3</fullName>
    </recommendedName>
    <alternativeName>
        <fullName evidence="14">CCR4-associated factor 3</fullName>
    </alternativeName>
</protein>
<dbReference type="GO" id="GO:2000036">
    <property type="term" value="P:regulation of stem cell population maintenance"/>
    <property type="evidence" value="ECO:0007669"/>
    <property type="project" value="UniProtKB-ARBA"/>
</dbReference>
<keyword evidence="10" id="KW-0943">RNA-mediated gene silencing</keyword>
<dbReference type="Gene3D" id="2.30.30.1020">
    <property type="entry name" value="CCR4-NOT complex subunit 2/3/5, C-terminal domain"/>
    <property type="match status" value="1"/>
</dbReference>
<evidence type="ECO:0000256" key="4">
    <source>
        <dbReference type="ARBA" id="ARBA00022473"/>
    </source>
</evidence>
<comment type="subunit">
    <text evidence="15">Component of the CCR4-NOT complex; distinct complexes seem to exist that differ in the participation of probably mutually exclusive catalytic subunits. In the complex interacts directly with CNOT2. Interacts with TIP120B and NANOS2. Interacts with EBF1. Interacts in an RNA-independent manner with BICC1 (via KH domains).</text>
</comment>
<dbReference type="InterPro" id="IPR040168">
    <property type="entry name" value="Not2/3/5"/>
</dbReference>
<proteinExistence type="inferred from homology"/>